<reference evidence="6" key="2">
    <citation type="submission" date="2020-10" db="UniProtKB">
        <authorList>
            <consortium name="WormBaseParasite"/>
        </authorList>
    </citation>
    <scope>IDENTIFICATION</scope>
</reference>
<dbReference type="SUPFAM" id="SSF48371">
    <property type="entry name" value="ARM repeat"/>
    <property type="match status" value="2"/>
</dbReference>
<evidence type="ECO:0000256" key="2">
    <source>
        <dbReference type="PROSITE-ProRule" id="PRU00259"/>
    </source>
</evidence>
<dbReference type="PROSITE" id="PS50176">
    <property type="entry name" value="ARM_REPEAT"/>
    <property type="match status" value="1"/>
</dbReference>
<feature type="repeat" description="ARM" evidence="2">
    <location>
        <begin position="149"/>
        <end position="177"/>
    </location>
</feature>
<keyword evidence="1" id="KW-0217">Developmental protein</keyword>
<dbReference type="SMART" id="SM00185">
    <property type="entry name" value="ARM"/>
    <property type="match status" value="5"/>
</dbReference>
<proteinExistence type="predicted"/>
<evidence type="ECO:0000256" key="3">
    <source>
        <dbReference type="SAM" id="MobiDB-lite"/>
    </source>
</evidence>
<evidence type="ECO:0000313" key="5">
    <source>
        <dbReference type="Proteomes" id="UP000492821"/>
    </source>
</evidence>
<feature type="transmembrane region" description="Helical" evidence="4">
    <location>
        <begin position="212"/>
        <end position="234"/>
    </location>
</feature>
<reference evidence="5" key="1">
    <citation type="journal article" date="2013" name="Genetics">
        <title>The draft genome and transcriptome of Panagrellus redivivus are shaped by the harsh demands of a free-living lifestyle.</title>
        <authorList>
            <person name="Srinivasan J."/>
            <person name="Dillman A.R."/>
            <person name="Macchietto M.G."/>
            <person name="Heikkinen L."/>
            <person name="Lakso M."/>
            <person name="Fracchia K.M."/>
            <person name="Antoshechkin I."/>
            <person name="Mortazavi A."/>
            <person name="Wong G."/>
            <person name="Sternberg P.W."/>
        </authorList>
    </citation>
    <scope>NUCLEOTIDE SEQUENCE [LARGE SCALE GENOMIC DNA]</scope>
    <source>
        <strain evidence="5">MT8872</strain>
    </source>
</reference>
<dbReference type="PANTHER" id="PTHR45976">
    <property type="entry name" value="ARMADILLO SEGMENT POLARITY PROTEIN"/>
    <property type="match status" value="1"/>
</dbReference>
<name>A0A7E4V1E7_PANRE</name>
<dbReference type="InterPro" id="IPR016024">
    <property type="entry name" value="ARM-type_fold"/>
</dbReference>
<sequence>MTKTAAKGQDLPNVHDHDSTDMPMPRRKAMNNQPKPSTSDDKRPPYHGQQHPGPFAAPTPSTPSTSASMTAHNPRVSAAMSWQQSHFDSGFQSMTPSGAPSVMSFASSEMSMNSAMTDVPPTNLSEQSLARIERVRAFFTGSDPVKSKEALPELIKLLDDSDEEVVEKSIDLLKNMARSDNWRPPEAPAVIEKGDLVFAVKQAMLRYSKNKYIVRCCMCIFFFTSTEVTLVPLIKQYKEELLDSFINGIIVTEYATYKYAYLVLHSLLLNKEVGPSVVQYIRDAKALNYITHWLGEPVVKDKLLSIVVDTIYIICHRNEEQRSFFVTNLDGIPKLVQILTNRGYIPLITNVIRLLQSIAASDNEKAIYSTRIVNAGCLNVVPRFLGIPEARSLVNVLRLVCDLSDIRPNGDVTVLLQHLINLIGFPDFIVKKTTVECIRNLIANQAQCKEFVVNHGIVNVLVHLMVETNERGGADPRCIEQIQESTIGALSHLCWNHPQSEATITLLLQTPLPFILLKKLTELRPGVLKPTLILLSRLAANPKNVAILRTINIMLNGRQHWIVPEVCAVLSVAFSQIGVTVEDVKIHTLARAALDTLSNFAKDKTMTEAVYGCLAEKAIPLTPVQLLKFELPNIDLNAAKISALKLLTELAGCPIGAKYLSECEFTSEVLQQLAPIDIYSQLVKTIYDRVNKTQSLSMPPAIPSIPPPAYHYPEPSASTYANPIPNQAYPTNTNAGYPPPDMYGYPAPGMPMSGYDSQVMSIGEPKHEDLAYMTPIEEHQYPNYQPGPQGPIPTATVPNLVPPNQMPMDTSNEYGMMAPGPSPYEPMHWS</sequence>
<dbReference type="GO" id="GO:0007155">
    <property type="term" value="P:cell adhesion"/>
    <property type="evidence" value="ECO:0007669"/>
    <property type="project" value="InterPro"/>
</dbReference>
<evidence type="ECO:0000256" key="1">
    <source>
        <dbReference type="ARBA" id="ARBA00022473"/>
    </source>
</evidence>
<evidence type="ECO:0000313" key="6">
    <source>
        <dbReference type="WBParaSite" id="Pan_g15288.t1"/>
    </source>
</evidence>
<accession>A0A7E4V1E7</accession>
<evidence type="ECO:0000256" key="4">
    <source>
        <dbReference type="SAM" id="Phobius"/>
    </source>
</evidence>
<keyword evidence="4" id="KW-1133">Transmembrane helix</keyword>
<dbReference type="InterPro" id="IPR013284">
    <property type="entry name" value="Beta-catenin"/>
</dbReference>
<dbReference type="GO" id="GO:0045296">
    <property type="term" value="F:cadherin binding"/>
    <property type="evidence" value="ECO:0007669"/>
    <property type="project" value="InterPro"/>
</dbReference>
<dbReference type="WBParaSite" id="Pan_g15288.t1">
    <property type="protein sequence ID" value="Pan_g15288.t1"/>
    <property type="gene ID" value="Pan_g15288"/>
</dbReference>
<keyword evidence="4" id="KW-0812">Transmembrane</keyword>
<keyword evidence="4" id="KW-0472">Membrane</keyword>
<dbReference type="InterPro" id="IPR011989">
    <property type="entry name" value="ARM-like"/>
</dbReference>
<dbReference type="Proteomes" id="UP000492821">
    <property type="component" value="Unassembled WGS sequence"/>
</dbReference>
<organism evidence="5 6">
    <name type="scientific">Panagrellus redivivus</name>
    <name type="common">Microworm</name>
    <dbReference type="NCBI Taxonomy" id="6233"/>
    <lineage>
        <taxon>Eukaryota</taxon>
        <taxon>Metazoa</taxon>
        <taxon>Ecdysozoa</taxon>
        <taxon>Nematoda</taxon>
        <taxon>Chromadorea</taxon>
        <taxon>Rhabditida</taxon>
        <taxon>Tylenchina</taxon>
        <taxon>Panagrolaimomorpha</taxon>
        <taxon>Panagrolaimoidea</taxon>
        <taxon>Panagrolaimidae</taxon>
        <taxon>Panagrellus</taxon>
    </lineage>
</organism>
<feature type="compositionally biased region" description="Low complexity" evidence="3">
    <location>
        <begin position="62"/>
        <end position="71"/>
    </location>
</feature>
<protein>
    <submittedName>
        <fullName evidence="6">Armadillo-type protein</fullName>
    </submittedName>
</protein>
<feature type="region of interest" description="Disordered" evidence="3">
    <location>
        <begin position="1"/>
        <end position="72"/>
    </location>
</feature>
<dbReference type="AlphaFoldDB" id="A0A7E4V1E7"/>
<keyword evidence="5" id="KW-1185">Reference proteome</keyword>
<dbReference type="Gene3D" id="1.25.10.10">
    <property type="entry name" value="Leucine-rich Repeat Variant"/>
    <property type="match status" value="1"/>
</dbReference>
<dbReference type="InterPro" id="IPR000225">
    <property type="entry name" value="Armadillo"/>
</dbReference>